<name>A0A2U0UJZ7_9BACT</name>
<dbReference type="EMBL" id="QENY01000003">
    <property type="protein sequence ID" value="PVX57964.1"/>
    <property type="molecule type" value="Genomic_DNA"/>
</dbReference>
<sequence>MVIQYEKSYFLQLSQWPHPALHPASWQNTGADSGHVWTSHDNRVPSVNAKACRDTPRPKFATSEVKGNADRQRHSVRREPFAN</sequence>
<comment type="caution">
    <text evidence="2">The sequence shown here is derived from an EMBL/GenBank/DDBJ whole genome shotgun (WGS) entry which is preliminary data.</text>
</comment>
<evidence type="ECO:0000256" key="1">
    <source>
        <dbReference type="SAM" id="MobiDB-lite"/>
    </source>
</evidence>
<keyword evidence="3" id="KW-1185">Reference proteome</keyword>
<dbReference type="OrthoDB" id="9840694at2"/>
<evidence type="ECO:0000313" key="3">
    <source>
        <dbReference type="Proteomes" id="UP000245870"/>
    </source>
</evidence>
<reference evidence="2 3" key="1">
    <citation type="submission" date="2018-05" db="EMBL/GenBank/DDBJ databases">
        <title>Genomic Encyclopedia of Type Strains, Phase IV (KMG-IV): sequencing the most valuable type-strain genomes for metagenomic binning, comparative biology and taxonomic classification.</title>
        <authorList>
            <person name="Goeker M."/>
        </authorList>
    </citation>
    <scope>NUCLEOTIDE SEQUENCE [LARGE SCALE GENOMIC DNA]</scope>
    <source>
        <strain evidence="2 3">DSM 100333</strain>
    </source>
</reference>
<feature type="compositionally biased region" description="Basic and acidic residues" evidence="1">
    <location>
        <begin position="67"/>
        <end position="83"/>
    </location>
</feature>
<evidence type="ECO:0000313" key="2">
    <source>
        <dbReference type="EMBL" id="PVX57964.1"/>
    </source>
</evidence>
<dbReference type="RefSeq" id="WP_133241858.1">
    <property type="nucleotide sequence ID" value="NZ_QENY01000003.1"/>
</dbReference>
<feature type="region of interest" description="Disordered" evidence="1">
    <location>
        <begin position="47"/>
        <end position="83"/>
    </location>
</feature>
<dbReference type="Proteomes" id="UP000245870">
    <property type="component" value="Unassembled WGS sequence"/>
</dbReference>
<accession>A0A2U0UJZ7</accession>
<protein>
    <submittedName>
        <fullName evidence="2">Uncharacterized protein</fullName>
    </submittedName>
</protein>
<gene>
    <name evidence="2" type="ORF">C7379_10387</name>
</gene>
<proteinExistence type="predicted"/>
<dbReference type="AlphaFoldDB" id="A0A2U0UJZ7"/>
<organism evidence="2 3">
    <name type="scientific">Hallella colorans</name>
    <dbReference type="NCBI Taxonomy" id="1703337"/>
    <lineage>
        <taxon>Bacteria</taxon>
        <taxon>Pseudomonadati</taxon>
        <taxon>Bacteroidota</taxon>
        <taxon>Bacteroidia</taxon>
        <taxon>Bacteroidales</taxon>
        <taxon>Prevotellaceae</taxon>
        <taxon>Hallella</taxon>
    </lineage>
</organism>